<dbReference type="RefSeq" id="WP_209372207.1">
    <property type="nucleotide sequence ID" value="NZ_JAGIZA010000003.1"/>
</dbReference>
<dbReference type="SUPFAM" id="SSF53850">
    <property type="entry name" value="Periplasmic binding protein-like II"/>
    <property type="match status" value="1"/>
</dbReference>
<comment type="caution">
    <text evidence="2">The sequence shown here is derived from an EMBL/GenBank/DDBJ whole genome shotgun (WGS) entry which is preliminary data.</text>
</comment>
<dbReference type="PIRSF" id="PIRSF017082">
    <property type="entry name" value="YflP"/>
    <property type="match status" value="1"/>
</dbReference>
<dbReference type="InterPro" id="IPR005064">
    <property type="entry name" value="BUG"/>
</dbReference>
<evidence type="ECO:0000313" key="2">
    <source>
        <dbReference type="EMBL" id="MBP0492581.1"/>
    </source>
</evidence>
<protein>
    <recommendedName>
        <fullName evidence="4">Twin-arginine translocation pathway signal protein</fullName>
    </recommendedName>
</protein>
<dbReference type="Proteomes" id="UP000677537">
    <property type="component" value="Unassembled WGS sequence"/>
</dbReference>
<evidence type="ECO:0000256" key="1">
    <source>
        <dbReference type="ARBA" id="ARBA00006987"/>
    </source>
</evidence>
<organism evidence="2 3">
    <name type="scientific">Roseomonas indoligenes</name>
    <dbReference type="NCBI Taxonomy" id="2820811"/>
    <lineage>
        <taxon>Bacteria</taxon>
        <taxon>Pseudomonadati</taxon>
        <taxon>Pseudomonadota</taxon>
        <taxon>Alphaproteobacteria</taxon>
        <taxon>Acetobacterales</taxon>
        <taxon>Roseomonadaceae</taxon>
        <taxon>Roseomonas</taxon>
    </lineage>
</organism>
<comment type="similarity">
    <text evidence="1">Belongs to the UPF0065 (bug) family.</text>
</comment>
<gene>
    <name evidence="2" type="ORF">J5Y10_07300</name>
</gene>
<evidence type="ECO:0000313" key="3">
    <source>
        <dbReference type="Proteomes" id="UP000677537"/>
    </source>
</evidence>
<dbReference type="AlphaFoldDB" id="A0A940S3T3"/>
<proteinExistence type="inferred from homology"/>
<sequence>MAAAAGSSFAQNARTGRAIVGFPPGGTADSVTRMYVERLRALGAAQMVVDNRPGAGGRLALENLKPLAPDGTAFVITPASMLTIYPHLYARTLRYDPLKDFTPVSPVCVFPFGLAVSSKHPAKTLQEFVAWGKTRTSVDWASPVPGSMPHFIGTELARMAGLNMSHIPYRGSAPAAADLLSGTLQAVILPLGEMTAFHRAGEMRLLAISSPQRLPRLQEVPTFAESGFPELVHEEWYGAVLPGGAAPATVTALYDAIVAAAATPEIKDALTRIDISPLTVEPGAFRERIARETATWGPIVAASGFKPDE</sequence>
<dbReference type="Pfam" id="PF03401">
    <property type="entry name" value="TctC"/>
    <property type="match status" value="1"/>
</dbReference>
<name>A0A940S3T3_9PROT</name>
<dbReference type="EMBL" id="JAGIZA010000003">
    <property type="protein sequence ID" value="MBP0492581.1"/>
    <property type="molecule type" value="Genomic_DNA"/>
</dbReference>
<dbReference type="PANTHER" id="PTHR42928">
    <property type="entry name" value="TRICARBOXYLATE-BINDING PROTEIN"/>
    <property type="match status" value="1"/>
</dbReference>
<dbReference type="Gene3D" id="3.40.190.10">
    <property type="entry name" value="Periplasmic binding protein-like II"/>
    <property type="match status" value="1"/>
</dbReference>
<dbReference type="Gene3D" id="3.40.190.150">
    <property type="entry name" value="Bordetella uptake gene, domain 1"/>
    <property type="match status" value="1"/>
</dbReference>
<evidence type="ECO:0008006" key="4">
    <source>
        <dbReference type="Google" id="ProtNLM"/>
    </source>
</evidence>
<accession>A0A940S3T3</accession>
<keyword evidence="3" id="KW-1185">Reference proteome</keyword>
<dbReference type="PANTHER" id="PTHR42928:SF5">
    <property type="entry name" value="BLR1237 PROTEIN"/>
    <property type="match status" value="1"/>
</dbReference>
<dbReference type="InterPro" id="IPR042100">
    <property type="entry name" value="Bug_dom1"/>
</dbReference>
<reference evidence="2" key="1">
    <citation type="submission" date="2021-03" db="EMBL/GenBank/DDBJ databases">
        <authorList>
            <person name="So Y."/>
        </authorList>
    </citation>
    <scope>NUCLEOTIDE SEQUENCE</scope>
    <source>
        <strain evidence="2">SG15</strain>
    </source>
</reference>